<dbReference type="InterPro" id="IPR019658">
    <property type="entry name" value="DUF2515"/>
</dbReference>
<protein>
    <recommendedName>
        <fullName evidence="3">DUF2515 domain-containing protein</fullName>
    </recommendedName>
</protein>
<evidence type="ECO:0000313" key="1">
    <source>
        <dbReference type="EMBL" id="KUP06474.1"/>
    </source>
</evidence>
<dbReference type="RefSeq" id="WP_059351025.1">
    <property type="nucleotide sequence ID" value="NZ_LDYG01000028.1"/>
</dbReference>
<gene>
    <name evidence="1" type="ORF">Q75_08060</name>
</gene>
<dbReference type="STRING" id="1150625.Q75_08060"/>
<accession>A0A147K8G8</accession>
<evidence type="ECO:0008006" key="3">
    <source>
        <dbReference type="Google" id="ProtNLM"/>
    </source>
</evidence>
<dbReference type="OrthoDB" id="2690514at2"/>
<proteinExistence type="predicted"/>
<dbReference type="EMBL" id="LDYG01000028">
    <property type="protein sequence ID" value="KUP06474.1"/>
    <property type="molecule type" value="Genomic_DNA"/>
</dbReference>
<name>A0A147K8G8_9BACI</name>
<dbReference type="Proteomes" id="UP000074108">
    <property type="component" value="Unassembled WGS sequence"/>
</dbReference>
<dbReference type="Pfam" id="PF10720">
    <property type="entry name" value="DUF2515"/>
    <property type="match status" value="1"/>
</dbReference>
<sequence length="332" mass="39628">MNPISRETSRSEDLLSSILSKTKKANKNNVTRTSAYLNFVKKHPEVHWAFLAHMVSRNGGYTMCDLQSFLIRELVTEKEVFPFYLFLEQANYFIFQDAYPQLLLYETCKKLNKDYFDRLEEFSVSSFMISQWKHFYQTKNSKRITYALIQNEQLMLEENVIKPFNYFTNIQKIIFFLQDRIKLSYCIFPTVSNKKHPPLYGINLHHFQEPQQRVNIGKSLYSLLYQSRYSNSFLQFAHSTPHTGSRHDYWPEVYSTIQDSTKLHSPKLVEAWSNYHHHHPVKLDWYSIHSPSKHLFEVDKMDWVDQTKYLIHYTKGLKILHQALFLSKQIGR</sequence>
<organism evidence="1 2">
    <name type="scientific">Bacillus coahuilensis p1.1.43</name>
    <dbReference type="NCBI Taxonomy" id="1150625"/>
    <lineage>
        <taxon>Bacteria</taxon>
        <taxon>Bacillati</taxon>
        <taxon>Bacillota</taxon>
        <taxon>Bacilli</taxon>
        <taxon>Bacillales</taxon>
        <taxon>Bacillaceae</taxon>
        <taxon>Bacillus</taxon>
    </lineage>
</organism>
<dbReference type="AlphaFoldDB" id="A0A147K8G8"/>
<reference evidence="1 2" key="1">
    <citation type="journal article" date="2016" name="Front. Microbiol.">
        <title>Microevolution Analysis of Bacillus coahuilensis Unveils Differences in Phosphorus Acquisition Strategies and Their Regulation.</title>
        <authorList>
            <person name="Gomez-Lunar Z."/>
            <person name="Hernandez-Gonzalez I."/>
            <person name="Rodriguez-Torres M.D."/>
            <person name="Souza V."/>
            <person name="Olmedo-Alvarez G."/>
        </authorList>
    </citation>
    <scope>NUCLEOTIDE SEQUENCE [LARGE SCALE GENOMIC DNA]</scope>
    <source>
        <strain evidence="2">p1.1.43</strain>
    </source>
</reference>
<evidence type="ECO:0000313" key="2">
    <source>
        <dbReference type="Proteomes" id="UP000074108"/>
    </source>
</evidence>
<comment type="caution">
    <text evidence="1">The sequence shown here is derived from an EMBL/GenBank/DDBJ whole genome shotgun (WGS) entry which is preliminary data.</text>
</comment>
<keyword evidence="2" id="KW-1185">Reference proteome</keyword>
<dbReference type="PATRIC" id="fig|1150625.3.peg.1705"/>